<sequence>MGRERSLRRVTNERDDELALFLEMRRREKENNLLLLPSNNNNIGNNNSDELDASLLESNYNGNSPISKSVSSMPLQRKTRTDEFLNSENEKSDYDCVKIFDGPTARPTALRSRLANIQVEPATKSNATSKHPTLPFALDSSSNGNRRPSPSGGTTAVPRRSATPTGRPTFPSTTTKSSRSSTPNSRATLFSTKPVAPSVRSSTPNRSSARSSTPTARHSVPGSKSTARSATPTRQPSNPSSVHVASAPTARSASASKSRPTSSKHPMSLRGSSPTVKSRPWKPSEMPGFSLDAPPNLRTSLPERPSSTSRGRPGVPSVKSSSVAAVGSNGKPRQQSCSPSRGRVPYVNNTTTNGISISSMSKSRSIDSDKMSPILFGSKMVERVVNMRKLAPPKQHDCQSTHTNSTAGKSLSSDSLGFGRTLSKKSLDMAMRHMDIRRSMQGNQQPLVACIPASSVYSIKSGPMKSKTTNISDSPLANSSKASSEPSANNISVCIDGSDIEDIDFGSQQAS</sequence>
<dbReference type="EMBL" id="VOIH02000004">
    <property type="protein sequence ID" value="KAF3449578.1"/>
    <property type="molecule type" value="Genomic_DNA"/>
</dbReference>
<dbReference type="PANTHER" id="PTHR31949:SF15">
    <property type="entry name" value="ENDOCHITINASE A-LIKE ISOFORM X1"/>
    <property type="match status" value="1"/>
</dbReference>
<feature type="compositionally biased region" description="Low complexity" evidence="1">
    <location>
        <begin position="200"/>
        <end position="219"/>
    </location>
</feature>
<evidence type="ECO:0000256" key="1">
    <source>
        <dbReference type="SAM" id="MobiDB-lite"/>
    </source>
</evidence>
<feature type="compositionally biased region" description="Low complexity" evidence="1">
    <location>
        <begin position="167"/>
        <end position="188"/>
    </location>
</feature>
<feature type="compositionally biased region" description="Low complexity" evidence="1">
    <location>
        <begin position="313"/>
        <end position="328"/>
    </location>
</feature>
<dbReference type="OrthoDB" id="1929779at2759"/>
<feature type="compositionally biased region" description="Polar residues" evidence="1">
    <location>
        <begin position="400"/>
        <end position="415"/>
    </location>
</feature>
<accession>A0A8K0HD02</accession>
<gene>
    <name evidence="2" type="ORF">FNV43_RR10307</name>
</gene>
<protein>
    <submittedName>
        <fullName evidence="2">Uncharacterized protein</fullName>
    </submittedName>
</protein>
<comment type="caution">
    <text evidence="2">The sequence shown here is derived from an EMBL/GenBank/DDBJ whole genome shotgun (WGS) entry which is preliminary data.</text>
</comment>
<dbReference type="GO" id="GO:0055028">
    <property type="term" value="C:cortical microtubule"/>
    <property type="evidence" value="ECO:0007669"/>
    <property type="project" value="TreeGrafter"/>
</dbReference>
<dbReference type="GO" id="GO:0043622">
    <property type="term" value="P:cortical microtubule organization"/>
    <property type="evidence" value="ECO:0007669"/>
    <property type="project" value="TreeGrafter"/>
</dbReference>
<feature type="region of interest" description="Disordered" evidence="1">
    <location>
        <begin position="64"/>
        <end position="86"/>
    </location>
</feature>
<feature type="region of interest" description="Disordered" evidence="1">
    <location>
        <begin position="461"/>
        <end position="493"/>
    </location>
</feature>
<dbReference type="Proteomes" id="UP000796880">
    <property type="component" value="Unassembled WGS sequence"/>
</dbReference>
<feature type="region of interest" description="Disordered" evidence="1">
    <location>
        <begin position="391"/>
        <end position="418"/>
    </location>
</feature>
<feature type="compositionally biased region" description="Polar residues" evidence="1">
    <location>
        <begin position="466"/>
        <end position="492"/>
    </location>
</feature>
<dbReference type="PANTHER" id="PTHR31949">
    <property type="entry name" value="GASTRIC MUCIN-LIKE PROTEIN"/>
    <property type="match status" value="1"/>
</dbReference>
<feature type="compositionally biased region" description="Polar residues" evidence="1">
    <location>
        <begin position="222"/>
        <end position="243"/>
    </location>
</feature>
<feature type="region of interest" description="Disordered" evidence="1">
    <location>
        <begin position="120"/>
        <end position="364"/>
    </location>
</feature>
<feature type="compositionally biased region" description="Polar residues" evidence="1">
    <location>
        <begin position="64"/>
        <end position="74"/>
    </location>
</feature>
<name>A0A8K0HD02_9ROSA</name>
<evidence type="ECO:0000313" key="2">
    <source>
        <dbReference type="EMBL" id="KAF3449578.1"/>
    </source>
</evidence>
<evidence type="ECO:0000313" key="3">
    <source>
        <dbReference type="Proteomes" id="UP000796880"/>
    </source>
</evidence>
<reference evidence="2" key="1">
    <citation type="submission" date="2020-03" db="EMBL/GenBank/DDBJ databases">
        <title>A high-quality chromosome-level genome assembly of a woody plant with both climbing and erect habits, Rhamnella rubrinervis.</title>
        <authorList>
            <person name="Lu Z."/>
            <person name="Yang Y."/>
            <person name="Zhu X."/>
            <person name="Sun Y."/>
        </authorList>
    </citation>
    <scope>NUCLEOTIDE SEQUENCE</scope>
    <source>
        <strain evidence="2">BYM</strain>
        <tissue evidence="2">Leaf</tissue>
    </source>
</reference>
<organism evidence="2 3">
    <name type="scientific">Rhamnella rubrinervis</name>
    <dbReference type="NCBI Taxonomy" id="2594499"/>
    <lineage>
        <taxon>Eukaryota</taxon>
        <taxon>Viridiplantae</taxon>
        <taxon>Streptophyta</taxon>
        <taxon>Embryophyta</taxon>
        <taxon>Tracheophyta</taxon>
        <taxon>Spermatophyta</taxon>
        <taxon>Magnoliopsida</taxon>
        <taxon>eudicotyledons</taxon>
        <taxon>Gunneridae</taxon>
        <taxon>Pentapetalae</taxon>
        <taxon>rosids</taxon>
        <taxon>fabids</taxon>
        <taxon>Rosales</taxon>
        <taxon>Rhamnaceae</taxon>
        <taxon>rhamnoid group</taxon>
        <taxon>Rhamneae</taxon>
        <taxon>Rhamnella</taxon>
    </lineage>
</organism>
<feature type="compositionally biased region" description="Low complexity" evidence="1">
    <location>
        <begin position="245"/>
        <end position="264"/>
    </location>
</feature>
<dbReference type="AlphaFoldDB" id="A0A8K0HD02"/>
<feature type="compositionally biased region" description="Low complexity" evidence="1">
    <location>
        <begin position="140"/>
        <end position="153"/>
    </location>
</feature>
<keyword evidence="3" id="KW-1185">Reference proteome</keyword>
<proteinExistence type="predicted"/>